<dbReference type="PANTHER" id="PTHR47870">
    <property type="entry name" value="CYTOCHROME C-TYPE BIOGENESIS PROTEIN CCMH"/>
    <property type="match status" value="1"/>
</dbReference>
<dbReference type="Gene3D" id="1.10.8.640">
    <property type="entry name" value="Cytochrome C biogenesis protein"/>
    <property type="match status" value="1"/>
</dbReference>
<comment type="function">
    <text evidence="7">Possible subunit of a heme lyase.</text>
</comment>
<keyword evidence="5" id="KW-0201">Cytochrome c-type biogenesis</keyword>
<dbReference type="InterPro" id="IPR051263">
    <property type="entry name" value="C-type_cytochrome_biogenesis"/>
</dbReference>
<dbReference type="RefSeq" id="WP_377354157.1">
    <property type="nucleotide sequence ID" value="NZ_JBHTLQ010000037.1"/>
</dbReference>
<evidence type="ECO:0000256" key="2">
    <source>
        <dbReference type="ARBA" id="ARBA00022617"/>
    </source>
</evidence>
<keyword evidence="2 7" id="KW-0349">Heme</keyword>
<evidence type="ECO:0000256" key="4">
    <source>
        <dbReference type="ARBA" id="ARBA00022729"/>
    </source>
</evidence>
<keyword evidence="7" id="KW-0472">Membrane</keyword>
<keyword evidence="7" id="KW-1133">Transmembrane helix</keyword>
<keyword evidence="7" id="KW-0812">Transmembrane</keyword>
<dbReference type="InterPro" id="IPR038297">
    <property type="entry name" value="CcmH/CycL/NrfF/Ccl2_sf"/>
</dbReference>
<dbReference type="PANTHER" id="PTHR47870:SF1">
    <property type="entry name" value="CYTOCHROME C-TYPE BIOGENESIS PROTEIN CCMH"/>
    <property type="match status" value="1"/>
</dbReference>
<organism evidence="10 11">
    <name type="scientific">Phenylobacterium conjunctum</name>
    <dbReference type="NCBI Taxonomy" id="1298959"/>
    <lineage>
        <taxon>Bacteria</taxon>
        <taxon>Pseudomonadati</taxon>
        <taxon>Pseudomonadota</taxon>
        <taxon>Alphaproteobacteria</taxon>
        <taxon>Caulobacterales</taxon>
        <taxon>Caulobacteraceae</taxon>
        <taxon>Phenylobacterium</taxon>
    </lineage>
</organism>
<proteinExistence type="inferred from homology"/>
<feature type="region of interest" description="Disordered" evidence="8">
    <location>
        <begin position="127"/>
        <end position="157"/>
    </location>
</feature>
<keyword evidence="3 7" id="KW-0479">Metal-binding</keyword>
<evidence type="ECO:0000256" key="7">
    <source>
        <dbReference type="RuleBase" id="RU364112"/>
    </source>
</evidence>
<evidence type="ECO:0000259" key="9">
    <source>
        <dbReference type="Pfam" id="PF03918"/>
    </source>
</evidence>
<dbReference type="Proteomes" id="UP001597216">
    <property type="component" value="Unassembled WGS sequence"/>
</dbReference>
<evidence type="ECO:0000313" key="10">
    <source>
        <dbReference type="EMBL" id="MFD1191903.1"/>
    </source>
</evidence>
<name>A0ABW3T4I6_9CAUL</name>
<keyword evidence="6 7" id="KW-0408">Iron</keyword>
<gene>
    <name evidence="10" type="ORF">ACFQ27_15030</name>
</gene>
<feature type="domain" description="CcmH/CycL/Ccl2/NrfF N-terminal" evidence="9">
    <location>
        <begin position="7"/>
        <end position="144"/>
    </location>
</feature>
<evidence type="ECO:0000256" key="8">
    <source>
        <dbReference type="SAM" id="MobiDB-lite"/>
    </source>
</evidence>
<keyword evidence="11" id="KW-1185">Reference proteome</keyword>
<keyword evidence="4 7" id="KW-0732">Signal</keyword>
<sequence>MRRALAILGAVLCLAAASDPAERLADPAQEARARALFREVRCLVCQNESIDDSQAELASDLRKLVRDEIATGKSDAEVRAYLVSRYGEFVLLKPAISWGNAALWGAPFAVVVLGGALLAVNLRRRRAAEEPELSPEEAARLEALAAETSSDTSSAQG</sequence>
<evidence type="ECO:0000256" key="5">
    <source>
        <dbReference type="ARBA" id="ARBA00022748"/>
    </source>
</evidence>
<dbReference type="InterPro" id="IPR005616">
    <property type="entry name" value="CcmH/CycL/Ccl2/NrfF_N"/>
</dbReference>
<comment type="similarity">
    <text evidence="1 7">Belongs to the CcmH/CycL/Ccl2/NrfF family.</text>
</comment>
<feature type="transmembrane region" description="Helical" evidence="7">
    <location>
        <begin position="101"/>
        <end position="120"/>
    </location>
</feature>
<evidence type="ECO:0000256" key="3">
    <source>
        <dbReference type="ARBA" id="ARBA00022723"/>
    </source>
</evidence>
<dbReference type="EMBL" id="JBHTLQ010000037">
    <property type="protein sequence ID" value="MFD1191903.1"/>
    <property type="molecule type" value="Genomic_DNA"/>
</dbReference>
<comment type="caution">
    <text evidence="10">The sequence shown here is derived from an EMBL/GenBank/DDBJ whole genome shotgun (WGS) entry which is preliminary data.</text>
</comment>
<evidence type="ECO:0000256" key="6">
    <source>
        <dbReference type="ARBA" id="ARBA00023004"/>
    </source>
</evidence>
<evidence type="ECO:0000256" key="1">
    <source>
        <dbReference type="ARBA" id="ARBA00010342"/>
    </source>
</evidence>
<feature type="compositionally biased region" description="Polar residues" evidence="8">
    <location>
        <begin position="148"/>
        <end position="157"/>
    </location>
</feature>
<evidence type="ECO:0000313" key="11">
    <source>
        <dbReference type="Proteomes" id="UP001597216"/>
    </source>
</evidence>
<dbReference type="Pfam" id="PF03918">
    <property type="entry name" value="CcmH"/>
    <property type="match status" value="1"/>
</dbReference>
<dbReference type="CDD" id="cd16378">
    <property type="entry name" value="CcmH_N"/>
    <property type="match status" value="1"/>
</dbReference>
<accession>A0ABW3T4I6</accession>
<protein>
    <recommendedName>
        <fullName evidence="7">Cytochrome c-type biogenesis protein</fullName>
    </recommendedName>
</protein>
<reference evidence="11" key="1">
    <citation type="journal article" date="2019" name="Int. J. Syst. Evol. Microbiol.">
        <title>The Global Catalogue of Microorganisms (GCM) 10K type strain sequencing project: providing services to taxonomists for standard genome sequencing and annotation.</title>
        <authorList>
            <consortium name="The Broad Institute Genomics Platform"/>
            <consortium name="The Broad Institute Genome Sequencing Center for Infectious Disease"/>
            <person name="Wu L."/>
            <person name="Ma J."/>
        </authorList>
    </citation>
    <scope>NUCLEOTIDE SEQUENCE [LARGE SCALE GENOMIC DNA]</scope>
    <source>
        <strain evidence="11">CCUG 55074</strain>
    </source>
</reference>